<evidence type="ECO:0000313" key="2">
    <source>
        <dbReference type="EMBL" id="PNG26449.1"/>
    </source>
</evidence>
<gene>
    <name evidence="2" type="primary">tsaB</name>
    <name evidence="2" type="ORF">CR492_08585</name>
</gene>
<organism evidence="2 3">
    <name type="scientific">Methylocella silvestris</name>
    <dbReference type="NCBI Taxonomy" id="199596"/>
    <lineage>
        <taxon>Bacteria</taxon>
        <taxon>Pseudomonadati</taxon>
        <taxon>Pseudomonadota</taxon>
        <taxon>Alphaproteobacteria</taxon>
        <taxon>Hyphomicrobiales</taxon>
        <taxon>Beijerinckiaceae</taxon>
        <taxon>Methylocella</taxon>
    </lineage>
</organism>
<dbReference type="Proteomes" id="UP000236286">
    <property type="component" value="Unassembled WGS sequence"/>
</dbReference>
<name>A0A2J7TI71_METSI</name>
<feature type="domain" description="Gcp-like" evidence="1">
    <location>
        <begin position="34"/>
        <end position="137"/>
    </location>
</feature>
<evidence type="ECO:0000313" key="3">
    <source>
        <dbReference type="Proteomes" id="UP000236286"/>
    </source>
</evidence>
<dbReference type="RefSeq" id="WP_102843331.1">
    <property type="nucleotide sequence ID" value="NZ_PDZR01000007.1"/>
</dbReference>
<dbReference type="InterPro" id="IPR022496">
    <property type="entry name" value="T6A_TsaB"/>
</dbReference>
<dbReference type="SUPFAM" id="SSF53067">
    <property type="entry name" value="Actin-like ATPase domain"/>
    <property type="match status" value="2"/>
</dbReference>
<keyword evidence="2" id="KW-0808">Transferase</keyword>
<accession>A0A2J7TI71</accession>
<dbReference type="Pfam" id="PF00814">
    <property type="entry name" value="TsaD"/>
    <property type="match status" value="1"/>
</dbReference>
<evidence type="ECO:0000259" key="1">
    <source>
        <dbReference type="Pfam" id="PF00814"/>
    </source>
</evidence>
<dbReference type="GO" id="GO:0005829">
    <property type="term" value="C:cytosol"/>
    <property type="evidence" value="ECO:0007669"/>
    <property type="project" value="TreeGrafter"/>
</dbReference>
<protein>
    <submittedName>
        <fullName evidence="2">tRNA (Adenosine(37)-N6)-threonylcarbamoyltransferase complex dimerization subunit type 1 TsaB</fullName>
    </submittedName>
</protein>
<dbReference type="CDD" id="cd24032">
    <property type="entry name" value="ASKHA_NBD_TsaB"/>
    <property type="match status" value="1"/>
</dbReference>
<dbReference type="Gene3D" id="3.30.420.40">
    <property type="match status" value="2"/>
</dbReference>
<dbReference type="NCBIfam" id="TIGR03725">
    <property type="entry name" value="T6A_YeaZ"/>
    <property type="match status" value="1"/>
</dbReference>
<dbReference type="PANTHER" id="PTHR11735:SF11">
    <property type="entry name" value="TRNA THREONYLCARBAMOYLADENOSINE BIOSYNTHESIS PROTEIN TSAB"/>
    <property type="match status" value="1"/>
</dbReference>
<dbReference type="GO" id="GO:0016740">
    <property type="term" value="F:transferase activity"/>
    <property type="evidence" value="ECO:0007669"/>
    <property type="project" value="UniProtKB-KW"/>
</dbReference>
<reference evidence="2 3" key="1">
    <citation type="submission" date="2017-10" db="EMBL/GenBank/DDBJ databases">
        <title>Genome announcement of Methylocella silvestris TVC from permafrost.</title>
        <authorList>
            <person name="Wang J."/>
            <person name="Geng K."/>
            <person name="Ul-Haque F."/>
            <person name="Crombie A.T."/>
            <person name="Street L.E."/>
            <person name="Wookey P.A."/>
            <person name="Murrell J.C."/>
            <person name="Pratscher J."/>
        </authorList>
    </citation>
    <scope>NUCLEOTIDE SEQUENCE [LARGE SCALE GENOMIC DNA]</scope>
    <source>
        <strain evidence="2 3">TVC</strain>
    </source>
</reference>
<dbReference type="GO" id="GO:0002949">
    <property type="term" value="P:tRNA threonylcarbamoyladenosine modification"/>
    <property type="evidence" value="ECO:0007669"/>
    <property type="project" value="InterPro"/>
</dbReference>
<dbReference type="OrthoDB" id="9809995at2"/>
<dbReference type="PANTHER" id="PTHR11735">
    <property type="entry name" value="TRNA N6-ADENOSINE THREONYLCARBAMOYLTRANSFERASE"/>
    <property type="match status" value="1"/>
</dbReference>
<comment type="caution">
    <text evidence="2">The sequence shown here is derived from an EMBL/GenBank/DDBJ whole genome shotgun (WGS) entry which is preliminary data.</text>
</comment>
<dbReference type="InterPro" id="IPR000905">
    <property type="entry name" value="Gcp-like_dom"/>
</dbReference>
<proteinExistence type="predicted"/>
<dbReference type="EMBL" id="PDZR01000007">
    <property type="protein sequence ID" value="PNG26449.1"/>
    <property type="molecule type" value="Genomic_DNA"/>
</dbReference>
<dbReference type="InterPro" id="IPR043129">
    <property type="entry name" value="ATPase_NBD"/>
</dbReference>
<sequence length="234" mass="24304">MKILAIDTALQAVSACVVDDEDLDFETRETIAMERGHAEALLPLIDRVMAQVEGGFSELGRVAVTVGPGSFTGLRVGLAAARAIGLACEIPVVGVSTLAALAAPLIIHQNPGPVAVAIDARHGNVYFAAFESDGRALVTPRIASAREAAEALRQEERRRETTQLVGSGAALVAIEAEKLGLAVEATAESFVPDIIFVARLGLLGDPDLAPPRPLYLKAADARPQSGSVLAEAAP</sequence>
<dbReference type="AlphaFoldDB" id="A0A2J7TI71"/>